<keyword evidence="2" id="KW-0677">Repeat</keyword>
<evidence type="ECO:0000256" key="1">
    <source>
        <dbReference type="ARBA" id="ARBA00022729"/>
    </source>
</evidence>
<dbReference type="AlphaFoldDB" id="A0A381WN39"/>
<dbReference type="EMBL" id="UINC01012323">
    <property type="protein sequence ID" value="SVA53885.1"/>
    <property type="molecule type" value="Genomic_DNA"/>
</dbReference>
<gene>
    <name evidence="4" type="ORF">METZ01_LOCUS106739</name>
</gene>
<keyword evidence="3" id="KW-0325">Glycoprotein</keyword>
<dbReference type="Gene3D" id="2.120.10.30">
    <property type="entry name" value="TolB, C-terminal domain"/>
    <property type="match status" value="1"/>
</dbReference>
<dbReference type="Pfam" id="PF01436">
    <property type="entry name" value="NHL"/>
    <property type="match status" value="1"/>
</dbReference>
<keyword evidence="1" id="KW-0732">Signal</keyword>
<reference evidence="4" key="1">
    <citation type="submission" date="2018-05" db="EMBL/GenBank/DDBJ databases">
        <authorList>
            <person name="Lanie J.A."/>
            <person name="Ng W.-L."/>
            <person name="Kazmierczak K.M."/>
            <person name="Andrzejewski T.M."/>
            <person name="Davidsen T.M."/>
            <person name="Wayne K.J."/>
            <person name="Tettelin H."/>
            <person name="Glass J.I."/>
            <person name="Rusch D."/>
            <person name="Podicherti R."/>
            <person name="Tsui H.-C.T."/>
            <person name="Winkler M.E."/>
        </authorList>
    </citation>
    <scope>NUCLEOTIDE SEQUENCE</scope>
</reference>
<organism evidence="4">
    <name type="scientific">marine metagenome</name>
    <dbReference type="NCBI Taxonomy" id="408172"/>
    <lineage>
        <taxon>unclassified sequences</taxon>
        <taxon>metagenomes</taxon>
        <taxon>ecological metagenomes</taxon>
    </lineage>
</organism>
<dbReference type="PROSITE" id="PS51125">
    <property type="entry name" value="NHL"/>
    <property type="match status" value="1"/>
</dbReference>
<evidence type="ECO:0000313" key="4">
    <source>
        <dbReference type="EMBL" id="SVA53885.1"/>
    </source>
</evidence>
<sequence>MEGISMVRVGSDERSFTVDFNWEKLPSGWEAPMAAVAVDSKNRVYGFNRGPYKVIIFDREGNYLDHWKDVDFIFPHAIYADDADNIWIVDRDAGQVLKYTPEGELLLSIGEKGYRSDTGADNSVFTSDGFKDVTHAGEPFNLPAGVAVAPSGDVFVADGYANCRVHRFDSQGTHILSWGEPGNGE</sequence>
<dbReference type="InterPro" id="IPR001258">
    <property type="entry name" value="NHL_repeat"/>
</dbReference>
<evidence type="ECO:0008006" key="5">
    <source>
        <dbReference type="Google" id="ProtNLM"/>
    </source>
</evidence>
<name>A0A381WN39_9ZZZZ</name>
<dbReference type="SUPFAM" id="SSF101898">
    <property type="entry name" value="NHL repeat"/>
    <property type="match status" value="1"/>
</dbReference>
<proteinExistence type="predicted"/>
<dbReference type="PANTHER" id="PTHR10680:SF38">
    <property type="entry name" value="BLL1368 PROTEIN"/>
    <property type="match status" value="1"/>
</dbReference>
<evidence type="ECO:0000256" key="2">
    <source>
        <dbReference type="ARBA" id="ARBA00022737"/>
    </source>
</evidence>
<protein>
    <recommendedName>
        <fullName evidence="5">Peptidylamidoglycolate lyase</fullName>
    </recommendedName>
</protein>
<feature type="non-terminal residue" evidence="4">
    <location>
        <position position="185"/>
    </location>
</feature>
<accession>A0A381WN39</accession>
<dbReference type="InterPro" id="IPR011042">
    <property type="entry name" value="6-blade_b-propeller_TolB-like"/>
</dbReference>
<dbReference type="PANTHER" id="PTHR10680">
    <property type="entry name" value="PEPTIDYL-GLYCINE ALPHA-AMIDATING MONOOXYGENASE"/>
    <property type="match status" value="1"/>
</dbReference>
<evidence type="ECO:0000256" key="3">
    <source>
        <dbReference type="ARBA" id="ARBA00023180"/>
    </source>
</evidence>